<reference evidence="3" key="2">
    <citation type="journal article" date="2006" name="J. Gen. Plant Pathol.">
        <title>Sequence analysis of the genome of OP2, a lytic bacteriophage of Xanthomonas oryzae pv. oryzae..</title>
        <authorList>
            <person name="Inoue Y."/>
            <person name="Matsuura T."/>
            <person name="Ohara T."/>
            <person name="Azegami K."/>
        </authorList>
    </citation>
    <scope>NUCLEOTIDE SEQUENCE [LARGE SCALE GENOMIC DNA]</scope>
</reference>
<protein>
    <submittedName>
        <fullName evidence="2">Uncharacterized protein</fullName>
    </submittedName>
</protein>
<dbReference type="Proteomes" id="UP000001238">
    <property type="component" value="Segment"/>
</dbReference>
<organism evidence="2 3">
    <name type="scientific">Xanthomonas phage OP2</name>
    <dbReference type="NCBI Taxonomy" id="331627"/>
    <lineage>
        <taxon>Viruses</taxon>
        <taxon>Duplodnaviria</taxon>
        <taxon>Heunggongvirae</taxon>
        <taxon>Uroviricota</taxon>
        <taxon>Caudoviricetes</taxon>
        <taxon>Kantovirinae</taxon>
        <taxon>Tsukubavirus</taxon>
        <taxon>Tsukubavirus OP2</taxon>
    </lineage>
</organism>
<name>Q2NPB4_9CAUD</name>
<reference evidence="2 3" key="1">
    <citation type="journal article" date="2006" name="J. Gen. Plant Pathol.">
        <title>Sequence analysis of the genome of OP2, a lytic bacteriophage of Xanthomonas oryzae pv. oryzae.</title>
        <authorList>
            <person name="Inoue Y."/>
            <person name="Matsuura T."/>
            <person name="Ohara T."/>
            <person name="Azegami K."/>
        </authorList>
    </citation>
    <scope>NUCLEOTIDE SEQUENCE [LARGE SCALE GENOMIC DNA]</scope>
</reference>
<dbReference type="RefSeq" id="YP_453635.1">
    <property type="nucleotide sequence ID" value="NC_007710.1"/>
</dbReference>
<feature type="compositionally biased region" description="Basic and acidic residues" evidence="1">
    <location>
        <begin position="9"/>
        <end position="23"/>
    </location>
</feature>
<evidence type="ECO:0000313" key="3">
    <source>
        <dbReference type="Proteomes" id="UP000001238"/>
    </source>
</evidence>
<evidence type="ECO:0000313" key="2">
    <source>
        <dbReference type="EMBL" id="BAE72782.1"/>
    </source>
</evidence>
<feature type="region of interest" description="Disordered" evidence="1">
    <location>
        <begin position="1"/>
        <end position="23"/>
    </location>
</feature>
<proteinExistence type="predicted"/>
<sequence length="184" mass="20944">MDMTPEQRAALDRAKGPQKDPYRVHMPGRFKGQRRKVHPHAQEHRALRNNARTKTMKTYSIQGETLTVAQIAERLNVVKATAANRLSLLDPPLTWDKLRVADSNTSCTVRPWTTAEERTARALYLVGGSELAVKILPHRTRQAVSSRAREKRWKRWTRIEPGTQASIAVAFASKVLRRPTICRC</sequence>
<dbReference type="GeneID" id="5142560"/>
<dbReference type="EMBL" id="AP008986">
    <property type="protein sequence ID" value="BAE72782.1"/>
    <property type="molecule type" value="Genomic_DNA"/>
</dbReference>
<accession>Q2NPB4</accession>
<dbReference type="KEGG" id="vg:5142560"/>
<keyword evidence="3" id="KW-1185">Reference proteome</keyword>
<evidence type="ECO:0000256" key="1">
    <source>
        <dbReference type="SAM" id="MobiDB-lite"/>
    </source>
</evidence>